<reference evidence="2 3" key="1">
    <citation type="journal article" date="2015" name="BMC Genomics">
        <title>Comparative genomics of Fructobacillus spp. and Leuconostoc spp. reveals niche-specific evolution of Fructobacillus spp.</title>
        <authorList>
            <person name="Endo A."/>
            <person name="Tanizawa Y."/>
            <person name="Tanaka N."/>
            <person name="Maeno S."/>
            <person name="Kumar H."/>
            <person name="Shiwa Y."/>
            <person name="Okada S."/>
            <person name="Yoshikawa H."/>
            <person name="Dicks L."/>
            <person name="Nakagawa J."/>
            <person name="Arita M."/>
        </authorList>
    </citation>
    <scope>NUCLEOTIDE SEQUENCE [LARGE SCALE GENOMIC DNA]</scope>
    <source>
        <strain evidence="2 3">DSM 15468</strain>
    </source>
</reference>
<name>A0A3F3H628_9LACO</name>
<keyword evidence="3" id="KW-1185">Reference proteome</keyword>
<protein>
    <submittedName>
        <fullName evidence="2">Uncharacterized protein</fullName>
    </submittedName>
</protein>
<dbReference type="EMBL" id="DF968063">
    <property type="protein sequence ID" value="GAP02379.1"/>
    <property type="molecule type" value="Genomic_DNA"/>
</dbReference>
<feature type="region of interest" description="Disordered" evidence="1">
    <location>
        <begin position="148"/>
        <end position="176"/>
    </location>
</feature>
<evidence type="ECO:0000313" key="3">
    <source>
        <dbReference type="Proteomes" id="UP000061227"/>
    </source>
</evidence>
<dbReference type="Proteomes" id="UP000061227">
    <property type="component" value="Unassembled WGS sequence"/>
</dbReference>
<sequence>MQINGQAIVEQIEEQTYAQESLDAKDGQTIDLEALLTAFLPLAKKENLARAALLVDGGIEAGGTTLSLEANVINLPLRYANQEKKLVYTDQDYDLQVYTIIDNPHVSKSQLKIAKLSSLAALLDDPDGVMAKAAAWFDDQLQVIQENQEAAVQAEKEAAEAEDEAADTDGQDQKKD</sequence>
<proteinExistence type="predicted"/>
<accession>A0A3F3H628</accession>
<dbReference type="AlphaFoldDB" id="A0A3F3H628"/>
<evidence type="ECO:0000313" key="2">
    <source>
        <dbReference type="EMBL" id="GAP02379.1"/>
    </source>
</evidence>
<dbReference type="RefSeq" id="WP_059376036.1">
    <property type="nucleotide sequence ID" value="NZ_DF968063.1"/>
</dbReference>
<dbReference type="OrthoDB" id="2148857at2"/>
<dbReference type="STRING" id="220714.SAMN05660469_0330"/>
<gene>
    <name evidence="2" type="ORF">FPFC_012590</name>
</gene>
<evidence type="ECO:0000256" key="1">
    <source>
        <dbReference type="SAM" id="MobiDB-lite"/>
    </source>
</evidence>
<feature type="compositionally biased region" description="Acidic residues" evidence="1">
    <location>
        <begin position="160"/>
        <end position="170"/>
    </location>
</feature>
<organism evidence="2 3">
    <name type="scientific">Fructobacillus pseudoficulneus</name>
    <dbReference type="NCBI Taxonomy" id="220714"/>
    <lineage>
        <taxon>Bacteria</taxon>
        <taxon>Bacillati</taxon>
        <taxon>Bacillota</taxon>
        <taxon>Bacilli</taxon>
        <taxon>Lactobacillales</taxon>
        <taxon>Lactobacillaceae</taxon>
        <taxon>Fructobacillus</taxon>
    </lineage>
</organism>